<organism evidence="1 2">
    <name type="scientific">Megasphaera hominis</name>
    <dbReference type="NCBI Taxonomy" id="159836"/>
    <lineage>
        <taxon>Bacteria</taxon>
        <taxon>Bacillati</taxon>
        <taxon>Bacillota</taxon>
        <taxon>Negativicutes</taxon>
        <taxon>Veillonellales</taxon>
        <taxon>Veillonellaceae</taxon>
        <taxon>Megasphaera</taxon>
    </lineage>
</organism>
<evidence type="ECO:0000313" key="2">
    <source>
        <dbReference type="Proteomes" id="UP000606870"/>
    </source>
</evidence>
<dbReference type="Proteomes" id="UP000606870">
    <property type="component" value="Unassembled WGS sequence"/>
</dbReference>
<dbReference type="RefSeq" id="WP_186504283.1">
    <property type="nucleotide sequence ID" value="NZ_JACOGK010000037.1"/>
</dbReference>
<reference evidence="1 2" key="1">
    <citation type="submission" date="2020-08" db="EMBL/GenBank/DDBJ databases">
        <authorList>
            <person name="Liu C."/>
            <person name="Sun Q."/>
        </authorList>
    </citation>
    <scope>NUCLEOTIDE SEQUENCE [LARGE SCALE GENOMIC DNA]</scope>
    <source>
        <strain evidence="1 2">NSJ-59</strain>
    </source>
</reference>
<dbReference type="EMBL" id="JACOGK010000037">
    <property type="protein sequence ID" value="MBC3537710.1"/>
    <property type="molecule type" value="Genomic_DNA"/>
</dbReference>
<keyword evidence="2" id="KW-1185">Reference proteome</keyword>
<comment type="caution">
    <text evidence="1">The sequence shown here is derived from an EMBL/GenBank/DDBJ whole genome shotgun (WGS) entry which is preliminary data.</text>
</comment>
<evidence type="ECO:0000313" key="1">
    <source>
        <dbReference type="EMBL" id="MBC3537710.1"/>
    </source>
</evidence>
<accession>A0ABR6VKE0</accession>
<sequence>MFSFFGKARAFSGQQYRDDIKDLCQQILAYTTGLKAALMAASEISITSPVFMCVNRIESETYQIMSALATKRGQALMIAACQNINTHVRQLEQEIPLGLYFSEIGSIRTAANSISRIIVQEL</sequence>
<name>A0ABR6VKE0_9FIRM</name>
<gene>
    <name evidence="1" type="ORF">H8J70_10705</name>
</gene>
<protein>
    <submittedName>
        <fullName evidence="1">Uncharacterized protein</fullName>
    </submittedName>
</protein>
<proteinExistence type="predicted"/>